<dbReference type="EMBL" id="CP132302">
    <property type="protein sequence ID" value="WLR98286.1"/>
    <property type="molecule type" value="Genomic_DNA"/>
</dbReference>
<dbReference type="RefSeq" id="WP_160869372.1">
    <property type="nucleotide sequence ID" value="NZ_CP132302.1"/>
</dbReference>
<protein>
    <submittedName>
        <fullName evidence="1">Uncharacterized protein</fullName>
    </submittedName>
</protein>
<accession>A0AA50D944</accession>
<keyword evidence="2" id="KW-1185">Reference proteome</keyword>
<name>A0AA50D944_9HYPH</name>
<dbReference type="Proteomes" id="UP001234585">
    <property type="component" value="Chromosome"/>
</dbReference>
<gene>
    <name evidence="1" type="ORF">Q9313_04445</name>
</gene>
<organism evidence="1 2">
    <name type="scientific">Shinella sumterensis</name>
    <dbReference type="NCBI Taxonomy" id="1967501"/>
    <lineage>
        <taxon>Bacteria</taxon>
        <taxon>Pseudomonadati</taxon>
        <taxon>Pseudomonadota</taxon>
        <taxon>Alphaproteobacteria</taxon>
        <taxon>Hyphomicrobiales</taxon>
        <taxon>Rhizobiaceae</taxon>
        <taxon>Shinella</taxon>
    </lineage>
</organism>
<proteinExistence type="predicted"/>
<dbReference type="AlphaFoldDB" id="A0AA50D944"/>
<evidence type="ECO:0000313" key="1">
    <source>
        <dbReference type="EMBL" id="WLR98286.1"/>
    </source>
</evidence>
<sequence length="71" mass="8278">MTLVLEHRQERRATGARLGHSLAHLVRELFGRIVSAWERSRQEREMESMPYDLRKDIGFRAATNTAPKSTR</sequence>
<reference evidence="1 2" key="1">
    <citation type="submission" date="2023-08" db="EMBL/GenBank/DDBJ databases">
        <title>Pathogen: clinical or host-associated sample.</title>
        <authorList>
            <person name="Hergert J."/>
            <person name="Casey R."/>
            <person name="Wagner J."/>
            <person name="Young E.L."/>
            <person name="Oakeson K.F."/>
        </authorList>
    </citation>
    <scope>NUCLEOTIDE SEQUENCE [LARGE SCALE GENOMIC DNA]</scope>
    <source>
        <strain evidence="1 2">1760953</strain>
    </source>
</reference>
<evidence type="ECO:0000313" key="2">
    <source>
        <dbReference type="Proteomes" id="UP001234585"/>
    </source>
</evidence>